<dbReference type="SUPFAM" id="SSF54928">
    <property type="entry name" value="RNA-binding domain, RBD"/>
    <property type="match status" value="1"/>
</dbReference>
<dbReference type="InterPro" id="IPR035979">
    <property type="entry name" value="RBD_domain_sf"/>
</dbReference>
<name>A0NFA3_ANOGA</name>
<evidence type="ECO:0000259" key="3">
    <source>
        <dbReference type="Pfam" id="PF00076"/>
    </source>
</evidence>
<evidence type="ECO:0000256" key="1">
    <source>
        <dbReference type="ARBA" id="ARBA00022884"/>
    </source>
</evidence>
<dbReference type="InterPro" id="IPR009060">
    <property type="entry name" value="UBA-like_sf"/>
</dbReference>
<feature type="domain" description="GW182 middle" evidence="4">
    <location>
        <begin position="633"/>
        <end position="717"/>
    </location>
</feature>
<dbReference type="InterPro" id="IPR052068">
    <property type="entry name" value="GW182_domain"/>
</dbReference>
<dbReference type="SUPFAM" id="SSF46934">
    <property type="entry name" value="UBA-like"/>
    <property type="match status" value="1"/>
</dbReference>
<dbReference type="Pfam" id="PF00076">
    <property type="entry name" value="RRM_1"/>
    <property type="match status" value="1"/>
</dbReference>
<dbReference type="InterPro" id="IPR041971">
    <property type="entry name" value="Gawky_UBA"/>
</dbReference>
<dbReference type="CDD" id="cd14284">
    <property type="entry name" value="UBA_GAWKY"/>
    <property type="match status" value="1"/>
</dbReference>
<feature type="region of interest" description="Disordered" evidence="2">
    <location>
        <begin position="930"/>
        <end position="961"/>
    </location>
</feature>
<dbReference type="STRING" id="7165.A0NFA3"/>
<reference evidence="5" key="1">
    <citation type="journal article" date="2002" name="Science">
        <title>The genome sequence of the malaria mosquito Anopheles gambiae.</title>
        <authorList>
            <person name="Holt R.A."/>
            <person name="Subramanian G.M."/>
            <person name="Halpern A."/>
            <person name="Sutton G.G."/>
            <person name="Charlab R."/>
            <person name="Nusskern D.R."/>
            <person name="Wincker P."/>
            <person name="Clark A.G."/>
            <person name="Ribeiro J.M."/>
            <person name="Wides R."/>
            <person name="Salzberg S.L."/>
            <person name="Loftus B."/>
            <person name="Yandell M."/>
            <person name="Majoros W.H."/>
            <person name="Rusch D.B."/>
            <person name="Lai Z."/>
            <person name="Kraft C.L."/>
            <person name="Abril J.F."/>
            <person name="Anthouard V."/>
            <person name="Arensburger P."/>
            <person name="Atkinson P.W."/>
            <person name="Baden H."/>
            <person name="de Berardinis V."/>
            <person name="Baldwin D."/>
            <person name="Benes V."/>
            <person name="Biedler J."/>
            <person name="Blass C."/>
            <person name="Bolanos R."/>
            <person name="Boscus D."/>
            <person name="Barnstead M."/>
            <person name="Cai S."/>
            <person name="Center A."/>
            <person name="Chaturverdi K."/>
            <person name="Christophides G.K."/>
            <person name="Chrystal M.A."/>
            <person name="Clamp M."/>
            <person name="Cravchik A."/>
            <person name="Curwen V."/>
            <person name="Dana A."/>
            <person name="Delcher A."/>
            <person name="Dew I."/>
            <person name="Evans C.A."/>
            <person name="Flanigan M."/>
            <person name="Grundschober-Freimoser A."/>
            <person name="Friedli L."/>
            <person name="Gu Z."/>
            <person name="Guan P."/>
            <person name="Guigo R."/>
            <person name="Hillenmeyer M.E."/>
            <person name="Hladun S.L."/>
            <person name="Hogan J.R."/>
            <person name="Hong Y.S."/>
            <person name="Hoover J."/>
            <person name="Jaillon O."/>
            <person name="Ke Z."/>
            <person name="Kodira C."/>
            <person name="Kokoza E."/>
            <person name="Koutsos A."/>
            <person name="Letunic I."/>
            <person name="Levitsky A."/>
            <person name="Liang Y."/>
            <person name="Lin J.J."/>
            <person name="Lobo N.F."/>
            <person name="Lopez J.R."/>
            <person name="Malek J.A."/>
            <person name="McIntosh T.C."/>
            <person name="Meister S."/>
            <person name="Miller J."/>
            <person name="Mobarry C."/>
            <person name="Mongin E."/>
            <person name="Murphy S.D."/>
            <person name="O'Brochta D.A."/>
            <person name="Pfannkoch C."/>
            <person name="Qi R."/>
            <person name="Regier M.A."/>
            <person name="Remington K."/>
            <person name="Shao H."/>
            <person name="Sharakhova M.V."/>
            <person name="Sitter C.D."/>
            <person name="Shetty J."/>
            <person name="Smith T.J."/>
            <person name="Strong R."/>
            <person name="Sun J."/>
            <person name="Thomasova D."/>
            <person name="Ton L.Q."/>
            <person name="Topalis P."/>
            <person name="Tu Z."/>
            <person name="Unger M.F."/>
            <person name="Walenz B."/>
            <person name="Wang A."/>
            <person name="Wang J."/>
            <person name="Wang M."/>
            <person name="Wang X."/>
            <person name="Woodford K.J."/>
            <person name="Wortman J.R."/>
            <person name="Wu M."/>
            <person name="Yao A."/>
            <person name="Zdobnov E.M."/>
            <person name="Zhang H."/>
            <person name="Zhao Q."/>
            <person name="Zhao S."/>
            <person name="Zhu S.C."/>
            <person name="Zhimulev I."/>
            <person name="Coluzzi M."/>
            <person name="della Torre A."/>
            <person name="Roth C.W."/>
            <person name="Louis C."/>
            <person name="Kalush F."/>
            <person name="Mural R.J."/>
            <person name="Myers E.W."/>
            <person name="Adams M.D."/>
            <person name="Smith H.O."/>
            <person name="Broder S."/>
            <person name="Gardner M.J."/>
            <person name="Fraser C.M."/>
            <person name="Birney E."/>
            <person name="Bork P."/>
            <person name="Brey P.T."/>
            <person name="Venter J.C."/>
            <person name="Weissenbach J."/>
            <person name="Kafatos F.C."/>
            <person name="Collins F.H."/>
            <person name="Hoffman S.L."/>
        </authorList>
    </citation>
    <scope>NUCLEOTIDE SEQUENCE [LARGE SCALE GENOMIC DNA]</scope>
    <source>
        <strain evidence="5">PEST</strain>
    </source>
</reference>
<dbReference type="GO" id="GO:0003723">
    <property type="term" value="F:RNA binding"/>
    <property type="evidence" value="ECO:0007669"/>
    <property type="project" value="UniProtKB-KW"/>
</dbReference>
<reference evidence="5" key="5">
    <citation type="submission" date="2011-05" db="EMBL/GenBank/DDBJ databases">
        <authorList>
            <consortium name="VectorBase"/>
        </authorList>
    </citation>
    <scope>NUCLEOTIDE SEQUENCE</scope>
    <source>
        <strain evidence="5">PEST</strain>
    </source>
</reference>
<dbReference type="eggNOG" id="ENOG502QWFQ">
    <property type="taxonomic scope" value="Eukaryota"/>
</dbReference>
<sequence>STMRDALFSQDGWGCQHVNQDTNWEVPGSPEPQGAAGNAGAAAVAKPEAAGGAPGGTDAAASVWNGSAAAIVAGTAVGPGVGPAPSWGALNNGNVVPAPPAAATVAGGMWPTGGNTPAITTAGAPSAGSMNNPQMAAIGVKKDLNEWGAGGGVGQVGAVGSGSIGVPGGPAQGGWGADARAAAGVTGALPSVGGGANVNGPTAGGFNIGSTLGAAADGLRGDPRGISGRLNGAAAGSMWGASVPDQRSMSAGAGGGAVLPGAVSAVGGGQQQWGGNGNAGPAKLPTGGWDDGRPSALDDAPWGQGNAVGAGGPGALARQNSAGWKDVSDVMMRPGAGAPGGGPMQQRNQQQGGGAGPFGPVPIPSGAGSGVRGSLGKDGMWGGQVQGMVRNGSWEDSVTGGGWGDEKGGGSWNMDLGSNGGAGWNKTPVTPKSAGIGWPDPNDLTGPGMDWGGLGAKPSVGGANKPPAALNNPLEYIRASKEYRLLCEMGHKKEDVEFALRTTSMNIDEAMELLRHGASVAGLSSGWRRTLSEDHTGGLGMGFDGPYSGRIPPLNHAASGLSYSQVRGEIVVVKISINTRIFCIVFYPRQNNQQNMLNNIPGGGPVGGLGLDGTGPANLMALNNLKYLSQALNGFLNHQILNQPLAPQTFILLNQLLTHIKVSSKRVVLRANVLLADVSFLPFQQMQITQSNLARSGATGGVSAVQMTLAINKHKWGSARIQSSRPPWKLPSLDKDPTAGKDDLTDFSRAPGPSAGKSALTSTTTSTNISSLGLVQDGYVILGRDREIDWSFFSFRLYVYSIHRTWTTGRTNLADGWPEQTGDTDSKDWTTATNAASQESSAFTDLVPEFEPGKPWKGTQLKIEDDPSITPGSVARSPLSIATAKDSELFGGGGVVSVAEKASPTVADGGGLNLTSSAWSFNTASLTSAASGNGGGSGGNKPLAGKSVWSDSSAGGGSGSNNAAAVDVWCTPITKPSATRGPPPGLGGPAANKSGNGGTAAGTQQQRGAGWSTGTSWLLLKNFTSQIDASTLRTLCMQHGPILTFHSYPAHGLALCRYATREEAAKAQQALNNCTLGSSTISAECPASESEVQTYLQQLGGAAAAASVAVSSSASSLTSPTWRQERTSSSSGADTWGSGWAIGGSSGASGAGAAAANLWAPLDAGTDSGTPTSLNSFLPDSLLGPELN</sequence>
<evidence type="ECO:0000256" key="2">
    <source>
        <dbReference type="SAM" id="MobiDB-lite"/>
    </source>
</evidence>
<comment type="caution">
    <text evidence="5">The sequence shown here is derived from an EMBL/GenBank/DDBJ whole genome shotgun (WGS) entry which is preliminary data.</text>
</comment>
<organism evidence="5">
    <name type="scientific">Anopheles gambiae</name>
    <name type="common">African malaria mosquito</name>
    <dbReference type="NCBI Taxonomy" id="7165"/>
    <lineage>
        <taxon>Eukaryota</taxon>
        <taxon>Metazoa</taxon>
        <taxon>Ecdysozoa</taxon>
        <taxon>Arthropoda</taxon>
        <taxon>Hexapoda</taxon>
        <taxon>Insecta</taxon>
        <taxon>Pterygota</taxon>
        <taxon>Neoptera</taxon>
        <taxon>Endopterygota</taxon>
        <taxon>Diptera</taxon>
        <taxon>Nematocera</taxon>
        <taxon>Culicoidea</taxon>
        <taxon>Culicidae</taxon>
        <taxon>Anophelinae</taxon>
        <taxon>Anopheles</taxon>
    </lineage>
</organism>
<feature type="region of interest" description="Disordered" evidence="2">
    <location>
        <begin position="740"/>
        <end position="762"/>
    </location>
</feature>
<evidence type="ECO:0000259" key="4">
    <source>
        <dbReference type="Pfam" id="PF12938"/>
    </source>
</evidence>
<dbReference type="InterPro" id="IPR000504">
    <property type="entry name" value="RRM_dom"/>
</dbReference>
<feature type="region of interest" description="Disordered" evidence="2">
    <location>
        <begin position="854"/>
        <end position="874"/>
    </location>
</feature>
<dbReference type="VEuPathDB" id="VectorBase:AGAP007803"/>
<evidence type="ECO:0000313" key="5">
    <source>
        <dbReference type="EMBL" id="EAU76399.2"/>
    </source>
</evidence>
<dbReference type="Pfam" id="PF12938">
    <property type="entry name" value="M_domain"/>
    <property type="match status" value="1"/>
</dbReference>
<dbReference type="VEuPathDB" id="VectorBase:AGAMI1_014544"/>
<accession>A0NFA3</accession>
<reference evidence="5" key="3">
    <citation type="journal article" date="2004" name="Trends Parasitol.">
        <title>The Anopheles gambiae genome: an update.</title>
        <authorList>
            <person name="Mongin E."/>
            <person name="Louis C."/>
            <person name="Holt R.A."/>
            <person name="Birney E."/>
            <person name="Collins F.H."/>
        </authorList>
    </citation>
    <scope>NUCLEOTIDE SEQUENCE</scope>
    <source>
        <strain evidence="5">PEST</strain>
    </source>
</reference>
<feature type="region of interest" description="Disordered" evidence="2">
    <location>
        <begin position="1"/>
        <end position="42"/>
    </location>
</feature>
<dbReference type="PANTHER" id="PTHR13020">
    <property type="entry name" value="TRINUCLEOTIDE REPEAT-CONTAINING GENE 6"/>
    <property type="match status" value="1"/>
</dbReference>
<feature type="region of interest" description="Disordered" evidence="2">
    <location>
        <begin position="974"/>
        <end position="1009"/>
    </location>
</feature>
<feature type="non-terminal residue" evidence="5">
    <location>
        <position position="1"/>
    </location>
</feature>
<protein>
    <submittedName>
        <fullName evidence="5">AGAP007803-PA</fullName>
    </submittedName>
</protein>
<feature type="region of interest" description="Disordered" evidence="2">
    <location>
        <begin position="272"/>
        <end position="293"/>
    </location>
</feature>
<dbReference type="InterPro" id="IPR026805">
    <property type="entry name" value="GW182_M_dom"/>
</dbReference>
<dbReference type="PhylomeDB" id="A0NFA3"/>
<proteinExistence type="predicted"/>
<dbReference type="InterPro" id="IPR012677">
    <property type="entry name" value="Nucleotide-bd_a/b_plait_sf"/>
</dbReference>
<dbReference type="Gene3D" id="3.30.70.330">
    <property type="match status" value="1"/>
</dbReference>
<reference evidence="5" key="4">
    <citation type="journal article" date="2007" name="Genome Biol.">
        <title>Update of the Anopheles gambiae PEST genome assembly.</title>
        <authorList>
            <person name="Sharakhova M.V."/>
            <person name="Hammond M.P."/>
            <person name="Lobo N.F."/>
            <person name="Krzywinski J."/>
            <person name="Unger M.F."/>
            <person name="Hillenmeyer M.E."/>
            <person name="Bruggner R.V."/>
            <person name="Birney E."/>
            <person name="Collins F.H."/>
        </authorList>
    </citation>
    <scope>NUCLEOTIDE SEQUENCE</scope>
    <source>
        <strain evidence="5">PEST</strain>
    </source>
</reference>
<gene>
    <name evidence="5" type="ORF">AgaP_AGAP007803</name>
</gene>
<dbReference type="EMBL" id="AAAB01008964">
    <property type="protein sequence ID" value="EAU76399.2"/>
    <property type="molecule type" value="Genomic_DNA"/>
</dbReference>
<keyword evidence="1" id="KW-0694">RNA-binding</keyword>
<reference evidence="5" key="2">
    <citation type="submission" date="2002-03" db="EMBL/GenBank/DDBJ databases">
        <authorList>
            <consortium name="The Anopheles Genome Sequencing Consortium"/>
        </authorList>
    </citation>
    <scope>NUCLEOTIDE SEQUENCE</scope>
    <source>
        <strain evidence="5">PEST</strain>
    </source>
</reference>
<feature type="domain" description="RRM" evidence="3">
    <location>
        <begin position="1019"/>
        <end position="1081"/>
    </location>
</feature>
<feature type="region of interest" description="Disordered" evidence="2">
    <location>
        <begin position="332"/>
        <end position="378"/>
    </location>
</feature>
<dbReference type="PANTHER" id="PTHR13020:SF25">
    <property type="entry name" value="PROTEIN GAWKY"/>
    <property type="match status" value="1"/>
</dbReference>
<dbReference type="AlphaFoldDB" id="A0NFA3"/>